<protein>
    <submittedName>
        <fullName evidence="2">Leucine-rich repeat domain-containing protein</fullName>
    </submittedName>
</protein>
<keyword evidence="1" id="KW-1133">Transmembrane helix</keyword>
<keyword evidence="3" id="KW-1185">Reference proteome</keyword>
<keyword evidence="1" id="KW-0472">Membrane</keyword>
<gene>
    <name evidence="2" type="ORF">JW646_19500</name>
</gene>
<dbReference type="InterPro" id="IPR026906">
    <property type="entry name" value="LRR_5"/>
</dbReference>
<dbReference type="SUPFAM" id="SSF52058">
    <property type="entry name" value="L domain-like"/>
    <property type="match status" value="1"/>
</dbReference>
<evidence type="ECO:0000313" key="3">
    <source>
        <dbReference type="Proteomes" id="UP001198983"/>
    </source>
</evidence>
<dbReference type="KEGG" id="tem:JW646_19500"/>
<evidence type="ECO:0000313" key="2">
    <source>
        <dbReference type="EMBL" id="UEL47773.1"/>
    </source>
</evidence>
<dbReference type="RefSeq" id="WP_228416111.1">
    <property type="nucleotide sequence ID" value="NZ_CP081135.1"/>
</dbReference>
<dbReference type="Proteomes" id="UP001198983">
    <property type="component" value="Chromosome"/>
</dbReference>
<reference evidence="2 3" key="1">
    <citation type="journal article" date="2023" name="Int. J. Syst. Evol. Microbiol.">
        <title>Terrisporobacter hibernicus sp. nov., isolated from bovine faeces in Northern Ireland.</title>
        <authorList>
            <person name="Mitchell M."/>
            <person name="Nguyen S.V."/>
            <person name="Connor M."/>
            <person name="Fairley D.J."/>
            <person name="Donoghue O."/>
            <person name="Marshall H."/>
            <person name="Koolman L."/>
            <person name="McMullan G."/>
            <person name="Schaffer K.E."/>
            <person name="McGrath J.W."/>
            <person name="Fanning S."/>
        </authorList>
    </citation>
    <scope>NUCLEOTIDE SEQUENCE [LARGE SCALE GENOMIC DNA]</scope>
    <source>
        <strain evidence="2 3">MCA3</strain>
    </source>
</reference>
<dbReference type="EMBL" id="CP081135">
    <property type="protein sequence ID" value="UEL47773.1"/>
    <property type="molecule type" value="Genomic_DNA"/>
</dbReference>
<proteinExistence type="predicted"/>
<dbReference type="InterPro" id="IPR032675">
    <property type="entry name" value="LRR_dom_sf"/>
</dbReference>
<sequence>MIFKIGVVVAILLIIFVSYIFYNNNKGKHNKTTSKKSSDSYYKDDLDSFSILSKDSFKDKNIKEFLVNEDIILVEDKCFLNCSHLASIKVEEGNSNYCSKLGVLFSSDMNTIICYPPSKQTSTYFIPQDVQNINTHAFFNNKFIKYVIVPTSVEYIGENSFVNCKNLNQIVIPEDVTNIHPRAFNLCPKLTIRCYKNSFAEDYCKKYYIPCEHLSS</sequence>
<keyword evidence="1" id="KW-0812">Transmembrane</keyword>
<dbReference type="Pfam" id="PF13306">
    <property type="entry name" value="LRR_5"/>
    <property type="match status" value="2"/>
</dbReference>
<dbReference type="Gene3D" id="3.80.10.10">
    <property type="entry name" value="Ribonuclease Inhibitor"/>
    <property type="match status" value="1"/>
</dbReference>
<feature type="transmembrane region" description="Helical" evidence="1">
    <location>
        <begin position="6"/>
        <end position="22"/>
    </location>
</feature>
<name>A0AAX2ZEH3_9FIRM</name>
<evidence type="ECO:0000256" key="1">
    <source>
        <dbReference type="SAM" id="Phobius"/>
    </source>
</evidence>
<organism evidence="2 3">
    <name type="scientific">Terrisporobacter hibernicus</name>
    <dbReference type="NCBI Taxonomy" id="2813371"/>
    <lineage>
        <taxon>Bacteria</taxon>
        <taxon>Bacillati</taxon>
        <taxon>Bacillota</taxon>
        <taxon>Clostridia</taxon>
        <taxon>Peptostreptococcales</taxon>
        <taxon>Peptostreptococcaceae</taxon>
        <taxon>Terrisporobacter</taxon>
    </lineage>
</organism>
<accession>A0AAX2ZEH3</accession>
<dbReference type="AlphaFoldDB" id="A0AAX2ZEH3"/>